<accession>A0ABT2B565</accession>
<organism evidence="2 3">
    <name type="scientific">Streptomyces pyxinicus</name>
    <dbReference type="NCBI Taxonomy" id="2970331"/>
    <lineage>
        <taxon>Bacteria</taxon>
        <taxon>Bacillati</taxon>
        <taxon>Actinomycetota</taxon>
        <taxon>Actinomycetes</taxon>
        <taxon>Kitasatosporales</taxon>
        <taxon>Streptomycetaceae</taxon>
        <taxon>Streptomyces</taxon>
    </lineage>
</organism>
<dbReference type="RefSeq" id="WP_258779977.1">
    <property type="nucleotide sequence ID" value="NZ_JANUGP010000015.1"/>
</dbReference>
<evidence type="ECO:0000313" key="3">
    <source>
        <dbReference type="Proteomes" id="UP001205612"/>
    </source>
</evidence>
<feature type="region of interest" description="Disordered" evidence="1">
    <location>
        <begin position="49"/>
        <end position="75"/>
    </location>
</feature>
<gene>
    <name evidence="2" type="ORF">NX794_20080</name>
</gene>
<sequence>MPGSHRIGLLASRVHGAQVGGAGVGDLALYRRPYLGGDGGDAGLVGQIGRSGRRDQPSFHDRGLGPAPVEEDGRHGCVPRASWRTAAAFSVIQYVTSPGAERHEPDMQLHF</sequence>
<comment type="caution">
    <text evidence="2">The sequence shown here is derived from an EMBL/GenBank/DDBJ whole genome shotgun (WGS) entry which is preliminary data.</text>
</comment>
<name>A0ABT2B565_9ACTN</name>
<keyword evidence="3" id="KW-1185">Reference proteome</keyword>
<protein>
    <submittedName>
        <fullName evidence="2">Uncharacterized protein</fullName>
    </submittedName>
</protein>
<reference evidence="2 3" key="1">
    <citation type="submission" date="2022-08" db="EMBL/GenBank/DDBJ databases">
        <authorList>
            <person name="Somphong A."/>
            <person name="Phongsopitanun W."/>
        </authorList>
    </citation>
    <scope>NUCLEOTIDE SEQUENCE [LARGE SCALE GENOMIC DNA]</scope>
    <source>
        <strain evidence="2 3">LP11</strain>
    </source>
</reference>
<proteinExistence type="predicted"/>
<dbReference type="Proteomes" id="UP001205612">
    <property type="component" value="Unassembled WGS sequence"/>
</dbReference>
<feature type="compositionally biased region" description="Basic and acidic residues" evidence="1">
    <location>
        <begin position="52"/>
        <end position="63"/>
    </location>
</feature>
<evidence type="ECO:0000313" key="2">
    <source>
        <dbReference type="EMBL" id="MCS0603496.1"/>
    </source>
</evidence>
<dbReference type="EMBL" id="JANUGP010000015">
    <property type="protein sequence ID" value="MCS0603496.1"/>
    <property type="molecule type" value="Genomic_DNA"/>
</dbReference>
<evidence type="ECO:0000256" key="1">
    <source>
        <dbReference type="SAM" id="MobiDB-lite"/>
    </source>
</evidence>